<gene>
    <name evidence="6" type="ORF">FBQ73_18425</name>
</gene>
<name>A0A6C1KBC0_XANAU</name>
<dbReference type="PANTHER" id="PTHR33164:SF43">
    <property type="entry name" value="HTH-TYPE TRANSCRIPTIONAL REPRESSOR YETL"/>
    <property type="match status" value="1"/>
</dbReference>
<evidence type="ECO:0000256" key="3">
    <source>
        <dbReference type="ARBA" id="ARBA00023163"/>
    </source>
</evidence>
<evidence type="ECO:0000313" key="7">
    <source>
        <dbReference type="Proteomes" id="UP000305131"/>
    </source>
</evidence>
<evidence type="ECO:0000256" key="4">
    <source>
        <dbReference type="SAM" id="MobiDB-lite"/>
    </source>
</evidence>
<dbReference type="AlphaFoldDB" id="A0A6C1KBC0"/>
<sequence>MTRAVDRRAQTVGITGAQWVVLIRIGGGIGSTASELCRTLGYDSGAMTRMLDRLVKLGLVRRVPSPADGRVMTVALTPAGEALYPRLRPIAIDVLNTHLRGFKPEEIEQLMGFLERIIANGQAGSDGVSCDTGPAFGGATRSRAGGQQ</sequence>
<dbReference type="InterPro" id="IPR036390">
    <property type="entry name" value="WH_DNA-bd_sf"/>
</dbReference>
<evidence type="ECO:0000256" key="2">
    <source>
        <dbReference type="ARBA" id="ARBA00023125"/>
    </source>
</evidence>
<keyword evidence="2" id="KW-0238">DNA-binding</keyword>
<feature type="region of interest" description="Disordered" evidence="4">
    <location>
        <begin position="124"/>
        <end position="148"/>
    </location>
</feature>
<dbReference type="Gene3D" id="1.10.10.10">
    <property type="entry name" value="Winged helix-like DNA-binding domain superfamily/Winged helix DNA-binding domain"/>
    <property type="match status" value="1"/>
</dbReference>
<dbReference type="EMBL" id="VAUP01000037">
    <property type="protein sequence ID" value="TLX41599.1"/>
    <property type="molecule type" value="Genomic_DNA"/>
</dbReference>
<dbReference type="InterPro" id="IPR000835">
    <property type="entry name" value="HTH_MarR-typ"/>
</dbReference>
<dbReference type="PROSITE" id="PS01117">
    <property type="entry name" value="HTH_MARR_1"/>
    <property type="match status" value="1"/>
</dbReference>
<keyword evidence="3" id="KW-0804">Transcription</keyword>
<dbReference type="PANTHER" id="PTHR33164">
    <property type="entry name" value="TRANSCRIPTIONAL REGULATOR, MARR FAMILY"/>
    <property type="match status" value="1"/>
</dbReference>
<accession>A0A6C1KBC0</accession>
<comment type="caution">
    <text evidence="6">The sequence shown here is derived from an EMBL/GenBank/DDBJ whole genome shotgun (WGS) entry which is preliminary data.</text>
</comment>
<feature type="domain" description="HTH marR-type" evidence="5">
    <location>
        <begin position="1"/>
        <end position="119"/>
    </location>
</feature>
<dbReference type="GO" id="GO:0006950">
    <property type="term" value="P:response to stress"/>
    <property type="evidence" value="ECO:0007669"/>
    <property type="project" value="TreeGrafter"/>
</dbReference>
<dbReference type="PROSITE" id="PS50995">
    <property type="entry name" value="HTH_MARR_2"/>
    <property type="match status" value="1"/>
</dbReference>
<evidence type="ECO:0000259" key="5">
    <source>
        <dbReference type="PROSITE" id="PS50995"/>
    </source>
</evidence>
<dbReference type="OrthoDB" id="511972at2"/>
<dbReference type="InterPro" id="IPR023187">
    <property type="entry name" value="Tscrpt_reg_MarR-type_CS"/>
</dbReference>
<dbReference type="InterPro" id="IPR039422">
    <property type="entry name" value="MarR/SlyA-like"/>
</dbReference>
<proteinExistence type="predicted"/>
<dbReference type="InterPro" id="IPR036388">
    <property type="entry name" value="WH-like_DNA-bd_sf"/>
</dbReference>
<dbReference type="PRINTS" id="PR00598">
    <property type="entry name" value="HTHMARR"/>
</dbReference>
<evidence type="ECO:0000313" key="6">
    <source>
        <dbReference type="EMBL" id="TLX41599.1"/>
    </source>
</evidence>
<dbReference type="GO" id="GO:0003677">
    <property type="term" value="F:DNA binding"/>
    <property type="evidence" value="ECO:0007669"/>
    <property type="project" value="UniProtKB-KW"/>
</dbReference>
<dbReference type="SMART" id="SM00347">
    <property type="entry name" value="HTH_MARR"/>
    <property type="match status" value="1"/>
</dbReference>
<dbReference type="Proteomes" id="UP000305131">
    <property type="component" value="Unassembled WGS sequence"/>
</dbReference>
<protein>
    <submittedName>
        <fullName evidence="6">Winged helix-turn-helix transcriptional regulator</fullName>
    </submittedName>
</protein>
<organism evidence="6 7">
    <name type="scientific">Xanthobacter autotrophicus</name>
    <dbReference type="NCBI Taxonomy" id="280"/>
    <lineage>
        <taxon>Bacteria</taxon>
        <taxon>Pseudomonadati</taxon>
        <taxon>Pseudomonadota</taxon>
        <taxon>Alphaproteobacteria</taxon>
        <taxon>Hyphomicrobiales</taxon>
        <taxon>Xanthobacteraceae</taxon>
        <taxon>Xanthobacter</taxon>
    </lineage>
</organism>
<keyword evidence="1" id="KW-0805">Transcription regulation</keyword>
<evidence type="ECO:0000256" key="1">
    <source>
        <dbReference type="ARBA" id="ARBA00023015"/>
    </source>
</evidence>
<dbReference type="GO" id="GO:0003700">
    <property type="term" value="F:DNA-binding transcription factor activity"/>
    <property type="evidence" value="ECO:0007669"/>
    <property type="project" value="InterPro"/>
</dbReference>
<reference evidence="6 7" key="1">
    <citation type="submission" date="2019-05" db="EMBL/GenBank/DDBJ databases">
        <authorList>
            <person name="Zhou X."/>
        </authorList>
    </citation>
    <scope>NUCLEOTIDE SEQUENCE [LARGE SCALE GENOMIC DNA]</scope>
    <source>
        <strain evidence="6 7">DSM 432</strain>
    </source>
</reference>
<dbReference type="Pfam" id="PF12802">
    <property type="entry name" value="MarR_2"/>
    <property type="match status" value="1"/>
</dbReference>
<dbReference type="SUPFAM" id="SSF46785">
    <property type="entry name" value="Winged helix' DNA-binding domain"/>
    <property type="match status" value="1"/>
</dbReference>